<dbReference type="Gene3D" id="3.30.70.1440">
    <property type="entry name" value="Multidrug efflux transporter AcrB pore domain"/>
    <property type="match status" value="2"/>
</dbReference>
<dbReference type="Gene3D" id="1.20.1640.10">
    <property type="entry name" value="Multidrug efflux transporter AcrB transmembrane domain"/>
    <property type="match status" value="3"/>
</dbReference>
<dbReference type="SUPFAM" id="SSF82714">
    <property type="entry name" value="Multidrug efflux transporter AcrB TolC docking domain, DN and DC subdomains"/>
    <property type="match status" value="2"/>
</dbReference>
<feature type="transmembrane region" description="Helical" evidence="7">
    <location>
        <begin position="463"/>
        <end position="486"/>
    </location>
</feature>
<evidence type="ECO:0000256" key="3">
    <source>
        <dbReference type="ARBA" id="ARBA00022519"/>
    </source>
</evidence>
<dbReference type="InterPro" id="IPR027463">
    <property type="entry name" value="AcrB_DN_DC_subdom"/>
</dbReference>
<feature type="transmembrane region" description="Helical" evidence="7">
    <location>
        <begin position="1022"/>
        <end position="1043"/>
    </location>
</feature>
<keyword evidence="3" id="KW-0997">Cell inner membrane</keyword>
<dbReference type="GO" id="GO:0042910">
    <property type="term" value="F:xenobiotic transmembrane transporter activity"/>
    <property type="evidence" value="ECO:0007669"/>
    <property type="project" value="TreeGrafter"/>
</dbReference>
<name>A0A967EHU9_9PROT</name>
<dbReference type="Gene3D" id="3.30.70.1430">
    <property type="entry name" value="Multidrug efflux transporter AcrB pore domain"/>
    <property type="match status" value="2"/>
</dbReference>
<evidence type="ECO:0000256" key="5">
    <source>
        <dbReference type="ARBA" id="ARBA00022989"/>
    </source>
</evidence>
<reference evidence="8" key="1">
    <citation type="submission" date="2019-11" db="EMBL/GenBank/DDBJ databases">
        <title>Description of new Acetobacter species.</title>
        <authorList>
            <person name="Cleenwerck I."/>
            <person name="Sombolestani A.S."/>
        </authorList>
    </citation>
    <scope>NUCLEOTIDE SEQUENCE</scope>
    <source>
        <strain evidence="8">LMG 1626</strain>
    </source>
</reference>
<evidence type="ECO:0000256" key="7">
    <source>
        <dbReference type="SAM" id="Phobius"/>
    </source>
</evidence>
<comment type="caution">
    <text evidence="8">The sequence shown here is derived from an EMBL/GenBank/DDBJ whole genome shotgun (WGS) entry which is preliminary data.</text>
</comment>
<dbReference type="SUPFAM" id="SSF82866">
    <property type="entry name" value="Multidrug efflux transporter AcrB transmembrane domain"/>
    <property type="match status" value="2"/>
</dbReference>
<keyword evidence="4 7" id="KW-0812">Transmembrane</keyword>
<dbReference type="PANTHER" id="PTHR32063:SF34">
    <property type="entry name" value="MULTIDRUG RESISTANCE PROTEIN MDTC"/>
    <property type="match status" value="1"/>
</dbReference>
<feature type="transmembrane region" description="Helical" evidence="7">
    <location>
        <begin position="336"/>
        <end position="353"/>
    </location>
</feature>
<feature type="transmembrane region" description="Helical" evidence="7">
    <location>
        <begin position="927"/>
        <end position="944"/>
    </location>
</feature>
<dbReference type="PRINTS" id="PR00702">
    <property type="entry name" value="ACRIFLAVINRP"/>
</dbReference>
<feature type="transmembrane region" description="Helical" evidence="7">
    <location>
        <begin position="951"/>
        <end position="971"/>
    </location>
</feature>
<keyword evidence="1" id="KW-0813">Transport</keyword>
<gene>
    <name evidence="8" type="ORF">GOB87_10035</name>
</gene>
<dbReference type="InterPro" id="IPR001036">
    <property type="entry name" value="Acrflvin-R"/>
</dbReference>
<feature type="transmembrane region" description="Helical" evidence="7">
    <location>
        <begin position="540"/>
        <end position="560"/>
    </location>
</feature>
<keyword evidence="5 7" id="KW-1133">Transmembrane helix</keyword>
<feature type="transmembrane region" description="Helical" evidence="7">
    <location>
        <begin position="1055"/>
        <end position="1081"/>
    </location>
</feature>
<dbReference type="Pfam" id="PF00873">
    <property type="entry name" value="ACR_tran"/>
    <property type="match status" value="2"/>
</dbReference>
<dbReference type="GO" id="GO:0005886">
    <property type="term" value="C:plasma membrane"/>
    <property type="evidence" value="ECO:0007669"/>
    <property type="project" value="TreeGrafter"/>
</dbReference>
<sequence length="1104" mass="117855">MSPCRLFIERPVATTLLTVALLIFGMLGYRSLPVADLPNVDFPVIMVQAQQPGGSPNEVASSVAAPLERRLGQIAGLTEMTSQSSQNQVRIMLQFALDRDINGAARDVEAALQAAHADLPSSLRQNPSYNKANPNGAPVLILALTSPTRTPAVLYDLASNVLQQHLSQVNGVGMVQISGSALPAVRVEMNPLMLFQYGIGFEDVRAALASANAHTPKGVIDQNGLRFTLDTNDQARSAQAYRDLIVAYRNNRPVRLSDVAKVSDGVEDIRNAGFFNQQRAVIAVIFPQAGANVIHTIDDIRSQLPHLKEALPADVALHVALDRSLTIRASLEDTQATLIIGVVLVVLVTFVFLRSVRMTLIPAIVVPTSIIGTFGIMRLLGFSLDNMSLMALTVSTGFVVDDAIVVLENIARHIEAGIPPREAALKGAEEVAFTVISISVSLIAVFLPILLLGGLAGRLFHELAMTVSVTIVISMLLSLSLTPMLASRILRPGMAPSASATSGGGLKRFFTAIGAFCARIITQTENAYARTLEIALRHNLLVLLTIPATIGLSVALFMAMPKGFFPTEDTGMLMGHLMGDQSISFGAMTQKIDQVESAILKDKEVSSVAGFVGGRGSSNQASLFLQLTDKSERGPAATLMLRIAHRLRNLVGAQFFLMEPGGVRAGARQGNASYQYTLEGDSAPDLYAWTPKLVAALRKHAEILDLSTDVQQGGESIVTKIDRDTSARLNITPQLISNTLYDAFGQRSASVIYNTLNQYHVVMVAEPSFWRDPSTIRQVWVSASGGTANGGTASNTIRVRTTTSEASSASSATATISAQNFRNQIANQLAGGSSTSTGSAVSTGRSNMVPLTFITDITHARTALSINHDGQSVASTISFNLAKGVALSRAVTIINEETVGLHMPAGIHGSFAGNAAQFQKSVNDEPLLILAALVAVYVVLGVLYESYVHPLTILSTLPSAGVGALLALQLFGEDFSLIAMIGVILLIGIVKKNAIMLVDFAIHAEREEGHTPLEAIRTACLLRFRPIIMTSLAAALGALPLVFGNGYGSEMRRPLGIAIVGGLLVSQALTLYTTPVIYLTLDRLALRFRRRFHRPSLHATPQDV</sequence>
<dbReference type="FunFam" id="3.30.70.1430:FF:000001">
    <property type="entry name" value="Efflux pump membrane transporter"/>
    <property type="match status" value="1"/>
</dbReference>
<proteinExistence type="predicted"/>
<feature type="transmembrane region" description="Helical" evidence="7">
    <location>
        <begin position="977"/>
        <end position="1002"/>
    </location>
</feature>
<keyword evidence="6 7" id="KW-0472">Membrane</keyword>
<evidence type="ECO:0000256" key="1">
    <source>
        <dbReference type="ARBA" id="ARBA00022448"/>
    </source>
</evidence>
<feature type="transmembrane region" description="Helical" evidence="7">
    <location>
        <begin position="360"/>
        <end position="381"/>
    </location>
</feature>
<keyword evidence="2" id="KW-1003">Cell membrane</keyword>
<evidence type="ECO:0000256" key="4">
    <source>
        <dbReference type="ARBA" id="ARBA00022692"/>
    </source>
</evidence>
<protein>
    <submittedName>
        <fullName evidence="8">MMPL family transporter</fullName>
    </submittedName>
</protein>
<dbReference type="Proteomes" id="UP000597459">
    <property type="component" value="Unassembled WGS sequence"/>
</dbReference>
<evidence type="ECO:0000313" key="8">
    <source>
        <dbReference type="EMBL" id="NHO54292.1"/>
    </source>
</evidence>
<feature type="transmembrane region" description="Helical" evidence="7">
    <location>
        <begin position="431"/>
        <end position="451"/>
    </location>
</feature>
<dbReference type="Gene3D" id="3.30.2090.10">
    <property type="entry name" value="Multidrug efflux transporter AcrB TolC docking domain, DN and DC subdomains"/>
    <property type="match status" value="3"/>
</dbReference>
<evidence type="ECO:0000256" key="2">
    <source>
        <dbReference type="ARBA" id="ARBA00022475"/>
    </source>
</evidence>
<keyword evidence="9" id="KW-1185">Reference proteome</keyword>
<dbReference type="Gene3D" id="3.30.70.1320">
    <property type="entry name" value="Multidrug efflux transporter AcrB pore domain like"/>
    <property type="match status" value="1"/>
</dbReference>
<dbReference type="RefSeq" id="WP_166316109.1">
    <property type="nucleotide sequence ID" value="NZ_WOTH01000019.1"/>
</dbReference>
<dbReference type="AlphaFoldDB" id="A0A967EHU9"/>
<evidence type="ECO:0000256" key="6">
    <source>
        <dbReference type="ARBA" id="ARBA00023136"/>
    </source>
</evidence>
<dbReference type="SUPFAM" id="SSF82693">
    <property type="entry name" value="Multidrug efflux transporter AcrB pore domain, PN1, PN2, PC1 and PC2 subdomains"/>
    <property type="match status" value="3"/>
</dbReference>
<dbReference type="EMBL" id="WOTH01000019">
    <property type="protein sequence ID" value="NHO54292.1"/>
    <property type="molecule type" value="Genomic_DNA"/>
</dbReference>
<feature type="transmembrane region" description="Helical" evidence="7">
    <location>
        <begin position="12"/>
        <end position="29"/>
    </location>
</feature>
<dbReference type="PANTHER" id="PTHR32063">
    <property type="match status" value="1"/>
</dbReference>
<evidence type="ECO:0000313" key="9">
    <source>
        <dbReference type="Proteomes" id="UP000597459"/>
    </source>
</evidence>
<organism evidence="8 9">
    <name type="scientific">Acetobacter estunensis</name>
    <dbReference type="NCBI Taxonomy" id="104097"/>
    <lineage>
        <taxon>Bacteria</taxon>
        <taxon>Pseudomonadati</taxon>
        <taxon>Pseudomonadota</taxon>
        <taxon>Alphaproteobacteria</taxon>
        <taxon>Acetobacterales</taxon>
        <taxon>Acetobacteraceae</taxon>
        <taxon>Acetobacter</taxon>
    </lineage>
</organism>
<accession>A0A967EHU9</accession>